<dbReference type="AlphaFoldDB" id="A0A2P2Q5Y5"/>
<evidence type="ECO:0000313" key="2">
    <source>
        <dbReference type="EMBL" id="MBX62392.1"/>
    </source>
</evidence>
<evidence type="ECO:0000256" key="1">
    <source>
        <dbReference type="SAM" id="Phobius"/>
    </source>
</evidence>
<feature type="transmembrane region" description="Helical" evidence="1">
    <location>
        <begin position="15"/>
        <end position="35"/>
    </location>
</feature>
<keyword evidence="1" id="KW-0812">Transmembrane</keyword>
<keyword evidence="1" id="KW-1133">Transmembrane helix</keyword>
<organism evidence="2">
    <name type="scientific">Rhizophora mucronata</name>
    <name type="common">Asiatic mangrove</name>
    <dbReference type="NCBI Taxonomy" id="61149"/>
    <lineage>
        <taxon>Eukaryota</taxon>
        <taxon>Viridiplantae</taxon>
        <taxon>Streptophyta</taxon>
        <taxon>Embryophyta</taxon>
        <taxon>Tracheophyta</taxon>
        <taxon>Spermatophyta</taxon>
        <taxon>Magnoliopsida</taxon>
        <taxon>eudicotyledons</taxon>
        <taxon>Gunneridae</taxon>
        <taxon>Pentapetalae</taxon>
        <taxon>rosids</taxon>
        <taxon>fabids</taxon>
        <taxon>Malpighiales</taxon>
        <taxon>Rhizophoraceae</taxon>
        <taxon>Rhizophora</taxon>
    </lineage>
</organism>
<protein>
    <submittedName>
        <fullName evidence="2">Uncharacterized protein</fullName>
    </submittedName>
</protein>
<name>A0A2P2Q5Y5_RHIMU</name>
<sequence length="45" mass="5421">MVMLWRDESIRSKSFAHAMGGTWLLVAIFWLYSLTTSHFNYRRLK</sequence>
<reference evidence="2" key="1">
    <citation type="submission" date="2018-02" db="EMBL/GenBank/DDBJ databases">
        <title>Rhizophora mucronata_Transcriptome.</title>
        <authorList>
            <person name="Meera S.P."/>
            <person name="Sreeshan A."/>
            <person name="Augustine A."/>
        </authorList>
    </citation>
    <scope>NUCLEOTIDE SEQUENCE</scope>
    <source>
        <tissue evidence="2">Leaf</tissue>
    </source>
</reference>
<proteinExistence type="predicted"/>
<dbReference type="EMBL" id="GGEC01081908">
    <property type="protein sequence ID" value="MBX62392.1"/>
    <property type="molecule type" value="Transcribed_RNA"/>
</dbReference>
<keyword evidence="1" id="KW-0472">Membrane</keyword>
<accession>A0A2P2Q5Y5</accession>